<dbReference type="Gene3D" id="1.10.357.10">
    <property type="entry name" value="Tetracycline Repressor, domain 2"/>
    <property type="match status" value="1"/>
</dbReference>
<name>A0ABT6M8P4_9NOCA</name>
<protein>
    <submittedName>
        <fullName evidence="5">AcrR family transcriptional regulator</fullName>
    </submittedName>
</protein>
<feature type="domain" description="HTH cro/C1-type" evidence="3">
    <location>
        <begin position="19"/>
        <end position="73"/>
    </location>
</feature>
<dbReference type="Gene3D" id="1.10.260.40">
    <property type="entry name" value="lambda repressor-like DNA-binding domains"/>
    <property type="match status" value="1"/>
</dbReference>
<dbReference type="SUPFAM" id="SSF46689">
    <property type="entry name" value="Homeodomain-like"/>
    <property type="match status" value="1"/>
</dbReference>
<sequence>MATMFSMAERAAVAVGPNVRRERNLVGLTLRELAARLGVSVGTMSAIENDKVSPTLARLQEIASELRIPVKRLLDRPVAEPSVADPVAGAEGTWREFAPLSVDPVLGSAIDVFTETGYHAATMRMIADGAGISVAGVYHHYRSKQSLLVAIVDMIIEELRLRLIRARDDGGSDPVERYSNMVEALSLYYVVRSDIAVVGTSETRSLEEPAAARIAEERRALQGLMDAELDRAAAAGAVTHPRPYTTARAITTMCTALPQWFDPTGPLSPEQIAQEYAGHARAMLGVRPAYS</sequence>
<reference evidence="5 6" key="1">
    <citation type="submission" date="2023-04" db="EMBL/GenBank/DDBJ databases">
        <title>Forest soil microbial communities from Buena Vista Peninsula, Colon Province, Panama.</title>
        <authorList>
            <person name="Bouskill N."/>
        </authorList>
    </citation>
    <scope>NUCLEOTIDE SEQUENCE [LARGE SCALE GENOMIC DNA]</scope>
    <source>
        <strain evidence="5 6">CFH S0262</strain>
    </source>
</reference>
<evidence type="ECO:0000259" key="4">
    <source>
        <dbReference type="PROSITE" id="PS50977"/>
    </source>
</evidence>
<evidence type="ECO:0000256" key="1">
    <source>
        <dbReference type="ARBA" id="ARBA00023125"/>
    </source>
</evidence>
<dbReference type="InterPro" id="IPR041490">
    <property type="entry name" value="KstR2_TetR_C"/>
</dbReference>
<dbReference type="InterPro" id="IPR050109">
    <property type="entry name" value="HTH-type_TetR-like_transc_reg"/>
</dbReference>
<dbReference type="InterPro" id="IPR001647">
    <property type="entry name" value="HTH_TetR"/>
</dbReference>
<keyword evidence="6" id="KW-1185">Reference proteome</keyword>
<dbReference type="InterPro" id="IPR001387">
    <property type="entry name" value="Cro/C1-type_HTH"/>
</dbReference>
<dbReference type="InterPro" id="IPR010982">
    <property type="entry name" value="Lambda_DNA-bd_dom_sf"/>
</dbReference>
<comment type="caution">
    <text evidence="5">The sequence shown here is derived from an EMBL/GenBank/DDBJ whole genome shotgun (WGS) entry which is preliminary data.</text>
</comment>
<dbReference type="PROSITE" id="PS50943">
    <property type="entry name" value="HTH_CROC1"/>
    <property type="match status" value="1"/>
</dbReference>
<evidence type="ECO:0000313" key="5">
    <source>
        <dbReference type="EMBL" id="MDH6280677.1"/>
    </source>
</evidence>
<dbReference type="InterPro" id="IPR036271">
    <property type="entry name" value="Tet_transcr_reg_TetR-rel_C_sf"/>
</dbReference>
<dbReference type="PANTHER" id="PTHR30055">
    <property type="entry name" value="HTH-TYPE TRANSCRIPTIONAL REGULATOR RUTR"/>
    <property type="match status" value="1"/>
</dbReference>
<evidence type="ECO:0000259" key="3">
    <source>
        <dbReference type="PROSITE" id="PS50943"/>
    </source>
</evidence>
<evidence type="ECO:0000256" key="2">
    <source>
        <dbReference type="PROSITE-ProRule" id="PRU00335"/>
    </source>
</evidence>
<dbReference type="PROSITE" id="PS50977">
    <property type="entry name" value="HTH_TETR_2"/>
    <property type="match status" value="1"/>
</dbReference>
<dbReference type="SMART" id="SM00530">
    <property type="entry name" value="HTH_XRE"/>
    <property type="match status" value="1"/>
</dbReference>
<evidence type="ECO:0000313" key="6">
    <source>
        <dbReference type="Proteomes" id="UP001160334"/>
    </source>
</evidence>
<accession>A0ABT6M8P4</accession>
<gene>
    <name evidence="5" type="ORF">M2280_001890</name>
</gene>
<organism evidence="5 6">
    <name type="scientific">Prescottella agglutinans</name>
    <dbReference type="NCBI Taxonomy" id="1644129"/>
    <lineage>
        <taxon>Bacteria</taxon>
        <taxon>Bacillati</taxon>
        <taxon>Actinomycetota</taxon>
        <taxon>Actinomycetes</taxon>
        <taxon>Mycobacteriales</taxon>
        <taxon>Nocardiaceae</taxon>
        <taxon>Prescottella</taxon>
    </lineage>
</organism>
<dbReference type="Proteomes" id="UP001160334">
    <property type="component" value="Unassembled WGS sequence"/>
</dbReference>
<dbReference type="Pfam" id="PF00440">
    <property type="entry name" value="TetR_N"/>
    <property type="match status" value="1"/>
</dbReference>
<dbReference type="Pfam" id="PF01381">
    <property type="entry name" value="HTH_3"/>
    <property type="match status" value="1"/>
</dbReference>
<dbReference type="Pfam" id="PF17932">
    <property type="entry name" value="TetR_C_24"/>
    <property type="match status" value="1"/>
</dbReference>
<dbReference type="InterPro" id="IPR009057">
    <property type="entry name" value="Homeodomain-like_sf"/>
</dbReference>
<dbReference type="PRINTS" id="PR00455">
    <property type="entry name" value="HTHTETR"/>
</dbReference>
<dbReference type="EMBL" id="JARXVC010000004">
    <property type="protein sequence ID" value="MDH6280677.1"/>
    <property type="molecule type" value="Genomic_DNA"/>
</dbReference>
<proteinExistence type="predicted"/>
<keyword evidence="1 2" id="KW-0238">DNA-binding</keyword>
<feature type="DNA-binding region" description="H-T-H motif" evidence="2">
    <location>
        <begin position="122"/>
        <end position="141"/>
    </location>
</feature>
<feature type="domain" description="HTH tetR-type" evidence="4">
    <location>
        <begin position="99"/>
        <end position="159"/>
    </location>
</feature>
<dbReference type="SUPFAM" id="SSF47413">
    <property type="entry name" value="lambda repressor-like DNA-binding domains"/>
    <property type="match status" value="1"/>
</dbReference>
<dbReference type="SUPFAM" id="SSF48498">
    <property type="entry name" value="Tetracyclin repressor-like, C-terminal domain"/>
    <property type="match status" value="1"/>
</dbReference>
<dbReference type="PANTHER" id="PTHR30055:SF237">
    <property type="entry name" value="TRANSCRIPTIONAL REPRESSOR MCE3R"/>
    <property type="match status" value="1"/>
</dbReference>
<dbReference type="CDD" id="cd00093">
    <property type="entry name" value="HTH_XRE"/>
    <property type="match status" value="1"/>
</dbReference>